<evidence type="ECO:0000313" key="6">
    <source>
        <dbReference type="Proteomes" id="UP000000925"/>
    </source>
</evidence>
<accession>D5EID6</accession>
<feature type="domain" description="Tyr recombinase" evidence="4">
    <location>
        <begin position="185"/>
        <end position="377"/>
    </location>
</feature>
<dbReference type="GO" id="GO:0003677">
    <property type="term" value="F:DNA binding"/>
    <property type="evidence" value="ECO:0007669"/>
    <property type="project" value="UniProtKB-KW"/>
</dbReference>
<evidence type="ECO:0000256" key="3">
    <source>
        <dbReference type="ARBA" id="ARBA00023172"/>
    </source>
</evidence>
<name>D5EID6_CORAD</name>
<dbReference type="PANTHER" id="PTHR30349">
    <property type="entry name" value="PHAGE INTEGRASE-RELATED"/>
    <property type="match status" value="1"/>
</dbReference>
<dbReference type="PANTHER" id="PTHR30349:SF41">
    <property type="entry name" value="INTEGRASE_RECOMBINASE PROTEIN MJ0367-RELATED"/>
    <property type="match status" value="1"/>
</dbReference>
<dbReference type="Proteomes" id="UP000000925">
    <property type="component" value="Chromosome"/>
</dbReference>
<keyword evidence="6" id="KW-1185">Reference proteome</keyword>
<protein>
    <submittedName>
        <fullName evidence="5">Integrase family protein</fullName>
    </submittedName>
</protein>
<dbReference type="GO" id="GO:0015074">
    <property type="term" value="P:DNA integration"/>
    <property type="evidence" value="ECO:0007669"/>
    <property type="project" value="InterPro"/>
</dbReference>
<dbReference type="HOGENOM" id="CLU_713118_0_0_0"/>
<evidence type="ECO:0000313" key="5">
    <source>
        <dbReference type="EMBL" id="ADE54202.1"/>
    </source>
</evidence>
<proteinExistence type="inferred from homology"/>
<dbReference type="InterPro" id="IPR011010">
    <property type="entry name" value="DNA_brk_join_enz"/>
</dbReference>
<keyword evidence="3" id="KW-0233">DNA recombination</keyword>
<dbReference type="STRING" id="583355.Caka_1182"/>
<dbReference type="Gene3D" id="1.10.443.10">
    <property type="entry name" value="Intergrase catalytic core"/>
    <property type="match status" value="1"/>
</dbReference>
<reference evidence="5 6" key="1">
    <citation type="journal article" date="2010" name="Stand. Genomic Sci.">
        <title>Complete genome sequence of Coraliomargarita akajimensis type strain (04OKA010-24).</title>
        <authorList>
            <person name="Mavromatis K."/>
            <person name="Abt B."/>
            <person name="Brambilla E."/>
            <person name="Lapidus A."/>
            <person name="Copeland A."/>
            <person name="Deshpande S."/>
            <person name="Nolan M."/>
            <person name="Lucas S."/>
            <person name="Tice H."/>
            <person name="Cheng J.F."/>
            <person name="Han C."/>
            <person name="Detter J.C."/>
            <person name="Woyke T."/>
            <person name="Goodwin L."/>
            <person name="Pitluck S."/>
            <person name="Held B."/>
            <person name="Brettin T."/>
            <person name="Tapia R."/>
            <person name="Ivanova N."/>
            <person name="Mikhailova N."/>
            <person name="Pati A."/>
            <person name="Liolios K."/>
            <person name="Chen A."/>
            <person name="Palaniappan K."/>
            <person name="Land M."/>
            <person name="Hauser L."/>
            <person name="Chang Y.J."/>
            <person name="Jeffries C.D."/>
            <person name="Rohde M."/>
            <person name="Goker M."/>
            <person name="Bristow J."/>
            <person name="Eisen J.A."/>
            <person name="Markowitz V."/>
            <person name="Hugenholtz P."/>
            <person name="Klenk H.P."/>
            <person name="Kyrpides N.C."/>
        </authorList>
    </citation>
    <scope>NUCLEOTIDE SEQUENCE [LARGE SCALE GENOMIC DNA]</scope>
    <source>
        <strain evidence="6">DSM 45221 / IAM 15411 / JCM 23193 / KCTC 12865</strain>
    </source>
</reference>
<dbReference type="AlphaFoldDB" id="D5EID6"/>
<sequence>MASVWKRDNSPYWVACYTGANGARLKKSTKQTNRTKALRLAMAWEDAARKARHGLLTENQARKVISEIVEVTSGEELEVFSVEDWFTLWLGDKKDVRAPRTHERYNAIVNAFLDSLHERKKVSIGYLNAKDIKKFRDLQLAAGKSPRTCNLEVKTLRAALNAARRQGLVTTNAAEALEMLPTEKSKKAVFTAEDIEKILEVASADWSGATLVGFFTGARLGDVANLTWESVDLSAKLINFVPEKTSHSEHPTKVVIPIAKTLLDYLMTLPSSDDPNAYLFPSLAGRNTGGHNGLSRQFLHILESAKLVSAARVKKKGEKGRIQSALSFHSLRHSCTSAMANGGIPVEVRQLITGHASAEMNAIYTHHELDRLRKAIDVVPVVRVPSR</sequence>
<dbReference type="Pfam" id="PF00589">
    <property type="entry name" value="Phage_integrase"/>
    <property type="match status" value="1"/>
</dbReference>
<dbReference type="InterPro" id="IPR010998">
    <property type="entry name" value="Integrase_recombinase_N"/>
</dbReference>
<dbReference type="Gene3D" id="1.10.150.130">
    <property type="match status" value="1"/>
</dbReference>
<comment type="similarity">
    <text evidence="1">Belongs to the 'phage' integrase family.</text>
</comment>
<keyword evidence="2" id="KW-0238">DNA-binding</keyword>
<organism evidence="5 6">
    <name type="scientific">Coraliomargarita akajimensis (strain DSM 45221 / IAM 15411 / JCM 23193 / KCTC 12865 / 04OKA010-24)</name>
    <dbReference type="NCBI Taxonomy" id="583355"/>
    <lineage>
        <taxon>Bacteria</taxon>
        <taxon>Pseudomonadati</taxon>
        <taxon>Verrucomicrobiota</taxon>
        <taxon>Opitutia</taxon>
        <taxon>Puniceicoccales</taxon>
        <taxon>Coraliomargaritaceae</taxon>
        <taxon>Coraliomargarita</taxon>
    </lineage>
</organism>
<evidence type="ECO:0000259" key="4">
    <source>
        <dbReference type="PROSITE" id="PS51898"/>
    </source>
</evidence>
<dbReference type="InterPro" id="IPR002104">
    <property type="entry name" value="Integrase_catalytic"/>
</dbReference>
<gene>
    <name evidence="5" type="ordered locus">Caka_1182</name>
</gene>
<dbReference type="InterPro" id="IPR013762">
    <property type="entry name" value="Integrase-like_cat_sf"/>
</dbReference>
<dbReference type="PROSITE" id="PS51898">
    <property type="entry name" value="TYR_RECOMBINASE"/>
    <property type="match status" value="1"/>
</dbReference>
<dbReference type="KEGG" id="caa:Caka_1182"/>
<dbReference type="GO" id="GO:0006310">
    <property type="term" value="P:DNA recombination"/>
    <property type="evidence" value="ECO:0007669"/>
    <property type="project" value="UniProtKB-KW"/>
</dbReference>
<dbReference type="InterPro" id="IPR050090">
    <property type="entry name" value="Tyrosine_recombinase_XerCD"/>
</dbReference>
<dbReference type="SUPFAM" id="SSF56349">
    <property type="entry name" value="DNA breaking-rejoining enzymes"/>
    <property type="match status" value="1"/>
</dbReference>
<evidence type="ECO:0000256" key="1">
    <source>
        <dbReference type="ARBA" id="ARBA00008857"/>
    </source>
</evidence>
<dbReference type="EMBL" id="CP001998">
    <property type="protein sequence ID" value="ADE54202.1"/>
    <property type="molecule type" value="Genomic_DNA"/>
</dbReference>
<dbReference type="eggNOG" id="COG0582">
    <property type="taxonomic scope" value="Bacteria"/>
</dbReference>
<evidence type="ECO:0000256" key="2">
    <source>
        <dbReference type="ARBA" id="ARBA00023125"/>
    </source>
</evidence>